<keyword evidence="7" id="KW-0472">Membrane</keyword>
<evidence type="ECO:0000256" key="3">
    <source>
        <dbReference type="ARBA" id="ARBA00022448"/>
    </source>
</evidence>
<sequence>MTLREAQRGQRSACTGMARDAPLCRGEMAEDQPHLCIQMSEAGTNGIPRQSSPELAGRAGSVLTFHNICYRVKTKSGHLCFRKTAEKEVLRDVNGIMKPGLNAILGPTGSGKSSLLDILAARKDPHGLSGDILINGAPQPANFKCTSGYVVQVSNFYHCGFYCEKLLLCCKYLALIQGSRKTPENYRKVV</sequence>
<dbReference type="GO" id="GO:0005886">
    <property type="term" value="C:plasma membrane"/>
    <property type="evidence" value="ECO:0007669"/>
    <property type="project" value="UniProtKB-SubCell"/>
</dbReference>
<reference evidence="9" key="3">
    <citation type="submission" date="2025-09" db="UniProtKB">
        <authorList>
            <consortium name="Ensembl"/>
        </authorList>
    </citation>
    <scope>IDENTIFICATION</scope>
</reference>
<dbReference type="Ensembl" id="ENSFALT00000037190.1">
    <property type="protein sequence ID" value="ENSFALP00000030123.1"/>
    <property type="gene ID" value="ENSFALG00000005172.2"/>
</dbReference>
<evidence type="ECO:0000313" key="9">
    <source>
        <dbReference type="Ensembl" id="ENSFALP00000030123.1"/>
    </source>
</evidence>
<dbReference type="GO" id="GO:0005524">
    <property type="term" value="F:ATP binding"/>
    <property type="evidence" value="ECO:0007669"/>
    <property type="project" value="InterPro"/>
</dbReference>
<organism evidence="9 10">
    <name type="scientific">Ficedula albicollis</name>
    <name type="common">Collared flycatcher</name>
    <name type="synonym">Muscicapa albicollis</name>
    <dbReference type="NCBI Taxonomy" id="59894"/>
    <lineage>
        <taxon>Eukaryota</taxon>
        <taxon>Metazoa</taxon>
        <taxon>Chordata</taxon>
        <taxon>Craniata</taxon>
        <taxon>Vertebrata</taxon>
        <taxon>Euteleostomi</taxon>
        <taxon>Archelosauria</taxon>
        <taxon>Archosauria</taxon>
        <taxon>Dinosauria</taxon>
        <taxon>Saurischia</taxon>
        <taxon>Theropoda</taxon>
        <taxon>Coelurosauria</taxon>
        <taxon>Aves</taxon>
        <taxon>Neognathae</taxon>
        <taxon>Neoaves</taxon>
        <taxon>Telluraves</taxon>
        <taxon>Australaves</taxon>
        <taxon>Passeriformes</taxon>
        <taxon>Muscicapidae</taxon>
        <taxon>Ficedula</taxon>
    </lineage>
</organism>
<dbReference type="GO" id="GO:0032217">
    <property type="term" value="F:riboflavin transmembrane transporter activity"/>
    <property type="evidence" value="ECO:0007669"/>
    <property type="project" value="TreeGrafter"/>
</dbReference>
<dbReference type="GO" id="GO:0015562">
    <property type="term" value="F:efflux transmembrane transporter activity"/>
    <property type="evidence" value="ECO:0007669"/>
    <property type="project" value="TreeGrafter"/>
</dbReference>
<feature type="domain" description="ABC transporter" evidence="8">
    <location>
        <begin position="101"/>
        <end position="141"/>
    </location>
</feature>
<dbReference type="PANTHER" id="PTHR48041">
    <property type="entry name" value="ABC TRANSPORTER G FAMILY MEMBER 28"/>
    <property type="match status" value="1"/>
</dbReference>
<keyword evidence="4" id="KW-1003">Cell membrane</keyword>
<keyword evidence="6" id="KW-1133">Transmembrane helix</keyword>
<dbReference type="Proteomes" id="UP000016665">
    <property type="component" value="Chromosome 4"/>
</dbReference>
<dbReference type="SUPFAM" id="SSF52540">
    <property type="entry name" value="P-loop containing nucleoside triphosphate hydrolases"/>
    <property type="match status" value="1"/>
</dbReference>
<reference evidence="9 10" key="1">
    <citation type="journal article" date="2012" name="Nature">
        <title>The genomic landscape of species divergence in Ficedula flycatchers.</title>
        <authorList>
            <person name="Ellegren H."/>
            <person name="Smeds L."/>
            <person name="Burri R."/>
            <person name="Olason P.I."/>
            <person name="Backstrom N."/>
            <person name="Kawakami T."/>
            <person name="Kunstner A."/>
            <person name="Makinen H."/>
            <person name="Nadachowska-Brzyska K."/>
            <person name="Qvarnstrom A."/>
            <person name="Uebbing S."/>
            <person name="Wolf J.B."/>
        </authorList>
    </citation>
    <scope>NUCLEOTIDE SEQUENCE [LARGE SCALE GENOMIC DNA]</scope>
</reference>
<keyword evidence="3" id="KW-0813">Transport</keyword>
<gene>
    <name evidence="9" type="primary">ABCG2</name>
</gene>
<dbReference type="InterPro" id="IPR027417">
    <property type="entry name" value="P-loop_NTPase"/>
</dbReference>
<dbReference type="InterPro" id="IPR050352">
    <property type="entry name" value="ABCG_transporters"/>
</dbReference>
<proteinExistence type="inferred from homology"/>
<dbReference type="PANTHER" id="PTHR48041:SF92">
    <property type="entry name" value="BROAD SUBSTRATE SPECIFICITY ATP-BINDING CASSETTE TRANSPORTER ABCG2"/>
    <property type="match status" value="1"/>
</dbReference>
<keyword evidence="5" id="KW-0812">Transmembrane</keyword>
<dbReference type="Pfam" id="PF00005">
    <property type="entry name" value="ABC_tran"/>
    <property type="match status" value="1"/>
</dbReference>
<evidence type="ECO:0000259" key="8">
    <source>
        <dbReference type="Pfam" id="PF00005"/>
    </source>
</evidence>
<evidence type="ECO:0000256" key="2">
    <source>
        <dbReference type="ARBA" id="ARBA00005814"/>
    </source>
</evidence>
<dbReference type="AlphaFoldDB" id="A0A803W567"/>
<dbReference type="GO" id="GO:0016887">
    <property type="term" value="F:ATP hydrolysis activity"/>
    <property type="evidence" value="ECO:0007669"/>
    <property type="project" value="InterPro"/>
</dbReference>
<comment type="similarity">
    <text evidence="2">Belongs to the ABC transporter superfamily. ABCG family. Eye pigment precursor importer (TC 3.A.1.204) subfamily.</text>
</comment>
<evidence type="ECO:0000256" key="7">
    <source>
        <dbReference type="ARBA" id="ARBA00023136"/>
    </source>
</evidence>
<dbReference type="GeneTree" id="ENSGT00940000162658"/>
<evidence type="ECO:0000256" key="6">
    <source>
        <dbReference type="ARBA" id="ARBA00022989"/>
    </source>
</evidence>
<reference evidence="9" key="2">
    <citation type="submission" date="2025-08" db="UniProtKB">
        <authorList>
            <consortium name="Ensembl"/>
        </authorList>
    </citation>
    <scope>IDENTIFICATION</scope>
</reference>
<name>A0A803W567_FICAL</name>
<dbReference type="Gene3D" id="3.40.50.300">
    <property type="entry name" value="P-loop containing nucleotide triphosphate hydrolases"/>
    <property type="match status" value="1"/>
</dbReference>
<comment type="subcellular location">
    <subcellularLocation>
        <location evidence="1">Cell membrane</location>
        <topology evidence="1">Multi-pass membrane protein</topology>
    </subcellularLocation>
</comment>
<evidence type="ECO:0000256" key="4">
    <source>
        <dbReference type="ARBA" id="ARBA00022475"/>
    </source>
</evidence>
<protein>
    <submittedName>
        <fullName evidence="9">ATP binding cassette subfamily G member 2 (JR blood group)</fullName>
    </submittedName>
</protein>
<dbReference type="GO" id="GO:0042626">
    <property type="term" value="F:ATPase-coupled transmembrane transporter activity"/>
    <property type="evidence" value="ECO:0007669"/>
    <property type="project" value="TreeGrafter"/>
</dbReference>
<accession>A0A803W567</accession>
<keyword evidence="10" id="KW-1185">Reference proteome</keyword>
<evidence type="ECO:0000256" key="5">
    <source>
        <dbReference type="ARBA" id="ARBA00022692"/>
    </source>
</evidence>
<evidence type="ECO:0000313" key="10">
    <source>
        <dbReference type="Proteomes" id="UP000016665"/>
    </source>
</evidence>
<dbReference type="InterPro" id="IPR003439">
    <property type="entry name" value="ABC_transporter-like_ATP-bd"/>
</dbReference>
<evidence type="ECO:0000256" key="1">
    <source>
        <dbReference type="ARBA" id="ARBA00004651"/>
    </source>
</evidence>